<dbReference type="EMBL" id="SNRY01004724">
    <property type="protein sequence ID" value="KAA6316871.1"/>
    <property type="molecule type" value="Genomic_DNA"/>
</dbReference>
<protein>
    <submittedName>
        <fullName evidence="2">Uncharacterized protein</fullName>
    </submittedName>
</protein>
<gene>
    <name evidence="2" type="ORF">EZS27_032886</name>
</gene>
<comment type="caution">
    <text evidence="2">The sequence shown here is derived from an EMBL/GenBank/DDBJ whole genome shotgun (WGS) entry which is preliminary data.</text>
</comment>
<organism evidence="2">
    <name type="scientific">termite gut metagenome</name>
    <dbReference type="NCBI Taxonomy" id="433724"/>
    <lineage>
        <taxon>unclassified sequences</taxon>
        <taxon>metagenomes</taxon>
        <taxon>organismal metagenomes</taxon>
    </lineage>
</organism>
<evidence type="ECO:0000256" key="1">
    <source>
        <dbReference type="SAM" id="Phobius"/>
    </source>
</evidence>
<dbReference type="PROSITE" id="PS51257">
    <property type="entry name" value="PROKAR_LIPOPROTEIN"/>
    <property type="match status" value="1"/>
</dbReference>
<dbReference type="AlphaFoldDB" id="A0A5J4Q810"/>
<proteinExistence type="predicted"/>
<keyword evidence="1" id="KW-0812">Transmembrane</keyword>
<reference evidence="2" key="1">
    <citation type="submission" date="2019-03" db="EMBL/GenBank/DDBJ databases">
        <title>Single cell metagenomics reveals metabolic interactions within the superorganism composed of flagellate Streblomastix strix and complex community of Bacteroidetes bacteria on its surface.</title>
        <authorList>
            <person name="Treitli S.C."/>
            <person name="Kolisko M."/>
            <person name="Husnik F."/>
            <person name="Keeling P."/>
            <person name="Hampl V."/>
        </authorList>
    </citation>
    <scope>NUCLEOTIDE SEQUENCE</scope>
    <source>
        <strain evidence="2">STM</strain>
    </source>
</reference>
<keyword evidence="1" id="KW-1133">Transmembrane helix</keyword>
<sequence>MEKFGAFILVVACLFMACLNLWNLFKEWFDSKYQPRNENKDSSPEKAGEQNDGIDKHIYIYKDKLKEKDKGMDVKTEFADPKQNEPFLSVGMEKEYPPNNNQVHMEEETVLLETTSRGKEHPESFDSGTTMDEFELVAKALRGKPINKREEAQAGHIITRIAGTELFKEFTMRVRGAQERAEAILNRLENEDSREDDFNNFDISRYIRV</sequence>
<evidence type="ECO:0000313" key="2">
    <source>
        <dbReference type="EMBL" id="KAA6316871.1"/>
    </source>
</evidence>
<accession>A0A5J4Q810</accession>
<keyword evidence="1" id="KW-0472">Membrane</keyword>
<feature type="transmembrane region" description="Helical" evidence="1">
    <location>
        <begin position="6"/>
        <end position="25"/>
    </location>
</feature>
<name>A0A5J4Q810_9ZZZZ</name>